<reference evidence="1 2" key="1">
    <citation type="submission" date="2020-02" db="EMBL/GenBank/DDBJ databases">
        <title>Draft genome sequence of Haematococcus lacustris strain NIES-144.</title>
        <authorList>
            <person name="Morimoto D."/>
            <person name="Nakagawa S."/>
            <person name="Yoshida T."/>
            <person name="Sawayama S."/>
        </authorList>
    </citation>
    <scope>NUCLEOTIDE SEQUENCE [LARGE SCALE GENOMIC DNA]</scope>
    <source>
        <strain evidence="1 2">NIES-144</strain>
    </source>
</reference>
<feature type="non-terminal residue" evidence="1">
    <location>
        <position position="1"/>
    </location>
</feature>
<sequence>PVLGLLRPGTSDQVLAVGACLLQPPQATLILASVRQEVAALGLLPANDPGGQGLLVSLVLRSA</sequence>
<protein>
    <submittedName>
        <fullName evidence="1">tRNA (Uracil-5-)-methyltransferase</fullName>
    </submittedName>
</protein>
<organism evidence="1 2">
    <name type="scientific">Haematococcus lacustris</name>
    <name type="common">Green alga</name>
    <name type="synonym">Haematococcus pluvialis</name>
    <dbReference type="NCBI Taxonomy" id="44745"/>
    <lineage>
        <taxon>Eukaryota</taxon>
        <taxon>Viridiplantae</taxon>
        <taxon>Chlorophyta</taxon>
        <taxon>core chlorophytes</taxon>
        <taxon>Chlorophyceae</taxon>
        <taxon>CS clade</taxon>
        <taxon>Chlamydomonadales</taxon>
        <taxon>Haematococcaceae</taxon>
        <taxon>Haematococcus</taxon>
    </lineage>
</organism>
<dbReference type="Gene3D" id="2.40.50.1070">
    <property type="match status" value="1"/>
</dbReference>
<proteinExistence type="predicted"/>
<accession>A0A699Z6D4</accession>
<name>A0A699Z6D4_HAELA</name>
<gene>
    <name evidence="1" type="ORF">HaLaN_13686</name>
</gene>
<dbReference type="Proteomes" id="UP000485058">
    <property type="component" value="Unassembled WGS sequence"/>
</dbReference>
<dbReference type="AlphaFoldDB" id="A0A699Z6D4"/>
<keyword evidence="1" id="KW-0808">Transferase</keyword>
<comment type="caution">
    <text evidence="1">The sequence shown here is derived from an EMBL/GenBank/DDBJ whole genome shotgun (WGS) entry which is preliminary data.</text>
</comment>
<dbReference type="GO" id="GO:0032259">
    <property type="term" value="P:methylation"/>
    <property type="evidence" value="ECO:0007669"/>
    <property type="project" value="UniProtKB-KW"/>
</dbReference>
<evidence type="ECO:0000313" key="2">
    <source>
        <dbReference type="Proteomes" id="UP000485058"/>
    </source>
</evidence>
<feature type="non-terminal residue" evidence="1">
    <location>
        <position position="63"/>
    </location>
</feature>
<evidence type="ECO:0000313" key="1">
    <source>
        <dbReference type="EMBL" id="GFH17125.1"/>
    </source>
</evidence>
<dbReference type="GO" id="GO:0008168">
    <property type="term" value="F:methyltransferase activity"/>
    <property type="evidence" value="ECO:0007669"/>
    <property type="project" value="UniProtKB-KW"/>
</dbReference>
<dbReference type="EMBL" id="BLLF01001100">
    <property type="protein sequence ID" value="GFH17125.1"/>
    <property type="molecule type" value="Genomic_DNA"/>
</dbReference>
<keyword evidence="1" id="KW-0489">Methyltransferase</keyword>
<keyword evidence="2" id="KW-1185">Reference proteome</keyword>